<dbReference type="InterPro" id="IPR027558">
    <property type="entry name" value="Pre_pil_HX9DG_C"/>
</dbReference>
<dbReference type="RefSeq" id="WP_406698147.1">
    <property type="nucleotide sequence ID" value="NZ_CP155447.1"/>
</dbReference>
<reference evidence="2" key="1">
    <citation type="submission" date="2024-05" db="EMBL/GenBank/DDBJ databases">
        <title>Planctomycetes of the genus Singulisphaera possess chitinolytic capabilities.</title>
        <authorList>
            <person name="Ivanova A."/>
        </authorList>
    </citation>
    <scope>NUCLEOTIDE SEQUENCE</scope>
    <source>
        <strain evidence="2">Ch08T</strain>
    </source>
</reference>
<dbReference type="InterPro" id="IPR045584">
    <property type="entry name" value="Pilin-like"/>
</dbReference>
<proteinExistence type="predicted"/>
<name>A0AAU7CJB9_9BACT</name>
<dbReference type="Pfam" id="PF07963">
    <property type="entry name" value="N_methyl"/>
    <property type="match status" value="1"/>
</dbReference>
<dbReference type="EMBL" id="CP155447">
    <property type="protein sequence ID" value="XBH05331.1"/>
    <property type="molecule type" value="Genomic_DNA"/>
</dbReference>
<accession>A0AAU7CJB9</accession>
<protein>
    <submittedName>
        <fullName evidence="2">DUF1559 domain-containing protein</fullName>
    </submittedName>
</protein>
<feature type="domain" description="DUF1559" evidence="1">
    <location>
        <begin position="35"/>
        <end position="304"/>
    </location>
</feature>
<sequence>MKRPRRHSDGFTLIELLVVIAIIAVLIALLLPAVQAARAAARRVQCVNNLKQLGLANHNYESTHFVFPPGQMKLSYATTPKFRGFSLFVNLLPYIEQQPLYNRWNFSDPLTNTEGTTANSATVLAAFLCPADIIPQNPVANSTRWYAIASYGGSGGSQSHPPASLSSDGIFHATGPAAPGFNQVRIAEVTDGLSNTLLLGERNHVDPNYDSFAAAGWTTEPMWQWGWWAAGGGNFGLSDITMSTLAPINYRIGFSYANRPSDAGSAAAFAAYDTLRVCSFGSQHPGGANFAMGDGSVRFLKDTTSQVVLRALGTRGGAEVVTADSY</sequence>
<dbReference type="AlphaFoldDB" id="A0AAU7CJB9"/>
<dbReference type="NCBIfam" id="TIGR02532">
    <property type="entry name" value="IV_pilin_GFxxxE"/>
    <property type="match status" value="1"/>
</dbReference>
<dbReference type="Gene3D" id="3.30.700.10">
    <property type="entry name" value="Glycoprotein, Type 4 Pilin"/>
    <property type="match status" value="1"/>
</dbReference>
<dbReference type="Pfam" id="PF07596">
    <property type="entry name" value="SBP_bac_10"/>
    <property type="match status" value="1"/>
</dbReference>
<dbReference type="SUPFAM" id="SSF54523">
    <property type="entry name" value="Pili subunits"/>
    <property type="match status" value="1"/>
</dbReference>
<evidence type="ECO:0000313" key="2">
    <source>
        <dbReference type="EMBL" id="XBH05331.1"/>
    </source>
</evidence>
<dbReference type="NCBIfam" id="TIGR04294">
    <property type="entry name" value="pre_pil_HX9DG"/>
    <property type="match status" value="1"/>
</dbReference>
<dbReference type="PANTHER" id="PTHR30093:SF2">
    <property type="entry name" value="TYPE II SECRETION SYSTEM PROTEIN H"/>
    <property type="match status" value="1"/>
</dbReference>
<evidence type="ECO:0000259" key="1">
    <source>
        <dbReference type="Pfam" id="PF07596"/>
    </source>
</evidence>
<dbReference type="PANTHER" id="PTHR30093">
    <property type="entry name" value="GENERAL SECRETION PATHWAY PROTEIN G"/>
    <property type="match status" value="1"/>
</dbReference>
<organism evidence="2">
    <name type="scientific">Singulisphaera sp. Ch08</name>
    <dbReference type="NCBI Taxonomy" id="3120278"/>
    <lineage>
        <taxon>Bacteria</taxon>
        <taxon>Pseudomonadati</taxon>
        <taxon>Planctomycetota</taxon>
        <taxon>Planctomycetia</taxon>
        <taxon>Isosphaerales</taxon>
        <taxon>Isosphaeraceae</taxon>
        <taxon>Singulisphaera</taxon>
    </lineage>
</organism>
<gene>
    <name evidence="2" type="ORF">V5E97_04745</name>
</gene>
<dbReference type="InterPro" id="IPR012902">
    <property type="entry name" value="N_methyl_site"/>
</dbReference>
<dbReference type="InterPro" id="IPR011453">
    <property type="entry name" value="DUF1559"/>
</dbReference>